<accession>A0A1R2AZP3</accession>
<dbReference type="Proteomes" id="UP000187209">
    <property type="component" value="Unassembled WGS sequence"/>
</dbReference>
<feature type="compositionally biased region" description="Basic and acidic residues" evidence="2">
    <location>
        <begin position="303"/>
        <end position="315"/>
    </location>
</feature>
<dbReference type="EMBL" id="MPUH01001139">
    <property type="protein sequence ID" value="OMJ69957.1"/>
    <property type="molecule type" value="Genomic_DNA"/>
</dbReference>
<evidence type="ECO:0000313" key="3">
    <source>
        <dbReference type="EMBL" id="OMJ69957.1"/>
    </source>
</evidence>
<gene>
    <name evidence="3" type="ORF">SteCoe_32184</name>
</gene>
<feature type="coiled-coil region" evidence="1">
    <location>
        <begin position="136"/>
        <end position="177"/>
    </location>
</feature>
<reference evidence="3 4" key="1">
    <citation type="submission" date="2016-11" db="EMBL/GenBank/DDBJ databases">
        <title>The macronuclear genome of Stentor coeruleus: a giant cell with tiny introns.</title>
        <authorList>
            <person name="Slabodnick M."/>
            <person name="Ruby J.G."/>
            <person name="Reiff S.B."/>
            <person name="Swart E.C."/>
            <person name="Gosai S."/>
            <person name="Prabakaran S."/>
            <person name="Witkowska E."/>
            <person name="Larue G.E."/>
            <person name="Fisher S."/>
            <person name="Freeman R.M."/>
            <person name="Gunawardena J."/>
            <person name="Chu W."/>
            <person name="Stover N.A."/>
            <person name="Gregory B.D."/>
            <person name="Nowacki M."/>
            <person name="Derisi J."/>
            <person name="Roy S.W."/>
            <person name="Marshall W.F."/>
            <person name="Sood P."/>
        </authorList>
    </citation>
    <scope>NUCLEOTIDE SEQUENCE [LARGE SCALE GENOMIC DNA]</scope>
    <source>
        <strain evidence="3">WM001</strain>
    </source>
</reference>
<proteinExistence type="predicted"/>
<feature type="region of interest" description="Disordered" evidence="2">
    <location>
        <begin position="292"/>
        <end position="315"/>
    </location>
</feature>
<keyword evidence="1" id="KW-0175">Coiled coil</keyword>
<evidence type="ECO:0000313" key="4">
    <source>
        <dbReference type="Proteomes" id="UP000187209"/>
    </source>
</evidence>
<dbReference type="OrthoDB" id="300160at2759"/>
<dbReference type="AlphaFoldDB" id="A0A1R2AZP3"/>
<evidence type="ECO:0000256" key="2">
    <source>
        <dbReference type="SAM" id="MobiDB-lite"/>
    </source>
</evidence>
<organism evidence="3 4">
    <name type="scientific">Stentor coeruleus</name>
    <dbReference type="NCBI Taxonomy" id="5963"/>
    <lineage>
        <taxon>Eukaryota</taxon>
        <taxon>Sar</taxon>
        <taxon>Alveolata</taxon>
        <taxon>Ciliophora</taxon>
        <taxon>Postciliodesmatophora</taxon>
        <taxon>Heterotrichea</taxon>
        <taxon>Heterotrichida</taxon>
        <taxon>Stentoridae</taxon>
        <taxon>Stentor</taxon>
    </lineage>
</organism>
<name>A0A1R2AZP3_9CILI</name>
<evidence type="ECO:0000256" key="1">
    <source>
        <dbReference type="SAM" id="Coils"/>
    </source>
</evidence>
<feature type="region of interest" description="Disordered" evidence="2">
    <location>
        <begin position="36"/>
        <end position="60"/>
    </location>
</feature>
<feature type="coiled-coil region" evidence="1">
    <location>
        <begin position="65"/>
        <end position="108"/>
    </location>
</feature>
<comment type="caution">
    <text evidence="3">The sequence shown here is derived from an EMBL/GenBank/DDBJ whole genome shotgun (WGS) entry which is preliminary data.</text>
</comment>
<protein>
    <submittedName>
        <fullName evidence="3">Uncharacterized protein</fullName>
    </submittedName>
</protein>
<sequence>MKEKQTLDAQSISELLEKQNEKLRNDLKNFTQALQAIKDKQKPPKPPKSSQPIDEKEDKEIHKKIAKFKNKIVRLKKELENHESVNSIVEYENKCTFLTMRIEELMIKKESLKKYEKMYKGLLDDAQSSNTFTEKISKLRDEIRGNKDKYRELVAKMKNDEKVYKNQHERCVDLEEKYRRLWEFIKAKKKEEENERKKKDQGNLDGIGNEDVRNVKDKIKQIEEFKYEEEQRIRNKMKELETEIYEGRHNLEMVKIKLKEKDQECRLNFLKIKELKKESIIAKVRSLSHKKVTSKSPSNFQSPKREEPHFEVPRESLKQALKKHKLNSDKLRHLHQESLKAIESLNSNLYLTPDSLKQIKEHHLNEESEP</sequence>
<keyword evidence="4" id="KW-1185">Reference proteome</keyword>